<dbReference type="AlphaFoldDB" id="A0AA45WSF1"/>
<reference evidence="2" key="1">
    <citation type="submission" date="2017-05" db="EMBL/GenBank/DDBJ databases">
        <authorList>
            <person name="Varghese N."/>
            <person name="Submissions S."/>
        </authorList>
    </citation>
    <scope>NUCLEOTIDE SEQUENCE</scope>
    <source>
        <strain evidence="2">DSM 45262</strain>
    </source>
</reference>
<dbReference type="RefSeq" id="WP_284724677.1">
    <property type="nucleotide sequence ID" value="NZ_FXTU01000016.1"/>
</dbReference>
<evidence type="ECO:0000313" key="2">
    <source>
        <dbReference type="EMBL" id="SMP36153.1"/>
    </source>
</evidence>
<proteinExistence type="predicted"/>
<gene>
    <name evidence="2" type="ORF">SAMN06265361_1162</name>
</gene>
<organism evidence="2 3">
    <name type="scientific">Laceyella tengchongensis</name>
    <dbReference type="NCBI Taxonomy" id="574699"/>
    <lineage>
        <taxon>Bacteria</taxon>
        <taxon>Bacillati</taxon>
        <taxon>Bacillota</taxon>
        <taxon>Bacilli</taxon>
        <taxon>Bacillales</taxon>
        <taxon>Thermoactinomycetaceae</taxon>
        <taxon>Laceyella</taxon>
    </lineage>
</organism>
<comment type="caution">
    <text evidence="2">The sequence shown here is derived from an EMBL/GenBank/DDBJ whole genome shotgun (WGS) entry which is preliminary data.</text>
</comment>
<accession>A0AA45WSF1</accession>
<feature type="region of interest" description="Disordered" evidence="1">
    <location>
        <begin position="154"/>
        <end position="174"/>
    </location>
</feature>
<dbReference type="Proteomes" id="UP001157946">
    <property type="component" value="Unassembled WGS sequence"/>
</dbReference>
<keyword evidence="3" id="KW-1185">Reference proteome</keyword>
<evidence type="ECO:0000256" key="1">
    <source>
        <dbReference type="SAM" id="MobiDB-lite"/>
    </source>
</evidence>
<protein>
    <submittedName>
        <fullName evidence="2">Uncharacterized protein</fullName>
    </submittedName>
</protein>
<feature type="compositionally biased region" description="Basic residues" evidence="1">
    <location>
        <begin position="157"/>
        <end position="174"/>
    </location>
</feature>
<evidence type="ECO:0000313" key="3">
    <source>
        <dbReference type="Proteomes" id="UP001157946"/>
    </source>
</evidence>
<sequence>MSVYVRDFQSITQHTRSKDVVLRAITADTEAELARLSFNELKGGETVELKGTFLLHAEEGQSFSLETAIYRSSENGQTKQELIRWIETFNNGSTDPVITSVPLHFVDQISEPHTEASYLVTATLHSDFIEQVDLILPLTFSGTVFSPFTPKPIPSSRAHKYRPRPRIHRQRRPN</sequence>
<dbReference type="EMBL" id="FXTU01000016">
    <property type="protein sequence ID" value="SMP36153.1"/>
    <property type="molecule type" value="Genomic_DNA"/>
</dbReference>
<name>A0AA45WSF1_9BACL</name>